<keyword evidence="2 3" id="KW-0378">Hydrolase</keyword>
<comment type="caution">
    <text evidence="3">The sequence shown here is derived from an EMBL/GenBank/DDBJ whole genome shotgun (WGS) entry which is preliminary data.</text>
</comment>
<gene>
    <name evidence="3" type="ORF">WG900_05715</name>
</gene>
<dbReference type="EC" id="3.1.2.-" evidence="3"/>
<dbReference type="InterPro" id="IPR029069">
    <property type="entry name" value="HotDog_dom_sf"/>
</dbReference>
<evidence type="ECO:0000256" key="1">
    <source>
        <dbReference type="ARBA" id="ARBA00005953"/>
    </source>
</evidence>
<dbReference type="Gene3D" id="3.10.129.10">
    <property type="entry name" value="Hotdog Thioesterase"/>
    <property type="match status" value="1"/>
</dbReference>
<reference evidence="3 4" key="1">
    <citation type="submission" date="2024-03" db="EMBL/GenBank/DDBJ databases">
        <authorList>
            <person name="Jo J.-H."/>
        </authorList>
    </citation>
    <scope>NUCLEOTIDE SEQUENCE [LARGE SCALE GENOMIC DNA]</scope>
    <source>
        <strain evidence="3 4">AS3R-12</strain>
    </source>
</reference>
<comment type="similarity">
    <text evidence="1">Belongs to the 4-hydroxybenzoyl-CoA thioesterase family.</text>
</comment>
<proteinExistence type="inferred from homology"/>
<organism evidence="3 4">
    <name type="scientific">Novosphingobium aquae</name>
    <dbReference type="NCBI Taxonomy" id="3133435"/>
    <lineage>
        <taxon>Bacteria</taxon>
        <taxon>Pseudomonadati</taxon>
        <taxon>Pseudomonadota</taxon>
        <taxon>Alphaproteobacteria</taxon>
        <taxon>Sphingomonadales</taxon>
        <taxon>Sphingomonadaceae</taxon>
        <taxon>Novosphingobium</taxon>
    </lineage>
</organism>
<name>A0ABU8S6B0_9SPHN</name>
<dbReference type="PANTHER" id="PTHR31793">
    <property type="entry name" value="4-HYDROXYBENZOYL-COA THIOESTERASE FAMILY MEMBER"/>
    <property type="match status" value="1"/>
</dbReference>
<accession>A0ABU8S6B0</accession>
<sequence>MSRSPIHTRSDYRFSCTVSTRWMDNDVYGHVNNVVYYSWIDTAVGTFLLENGLIDVEKGPIIGMAVDSGCQYNREVSFPQRVTAMVRIGHIGTSSVRYEIGLFADNEETASAQGHFVHVYVNRSDRRPRPIPETWRTVLAPLLV</sequence>
<dbReference type="GO" id="GO:0016787">
    <property type="term" value="F:hydrolase activity"/>
    <property type="evidence" value="ECO:0007669"/>
    <property type="project" value="UniProtKB-KW"/>
</dbReference>
<dbReference type="RefSeq" id="WP_339965465.1">
    <property type="nucleotide sequence ID" value="NZ_JBBHJY010000002.1"/>
</dbReference>
<dbReference type="PANTHER" id="PTHR31793:SF27">
    <property type="entry name" value="NOVEL THIOESTERASE SUPERFAMILY DOMAIN AND SAPOSIN A-TYPE DOMAIN CONTAINING PROTEIN (0610012H03RIK)"/>
    <property type="match status" value="1"/>
</dbReference>
<evidence type="ECO:0000256" key="2">
    <source>
        <dbReference type="ARBA" id="ARBA00022801"/>
    </source>
</evidence>
<dbReference type="SUPFAM" id="SSF54637">
    <property type="entry name" value="Thioesterase/thiol ester dehydrase-isomerase"/>
    <property type="match status" value="1"/>
</dbReference>
<dbReference type="Pfam" id="PF13279">
    <property type="entry name" value="4HBT_2"/>
    <property type="match status" value="1"/>
</dbReference>
<dbReference type="EMBL" id="JBBHJY010000002">
    <property type="protein sequence ID" value="MEJ6009412.1"/>
    <property type="molecule type" value="Genomic_DNA"/>
</dbReference>
<dbReference type="Proteomes" id="UP001379235">
    <property type="component" value="Unassembled WGS sequence"/>
</dbReference>
<dbReference type="InterPro" id="IPR050563">
    <property type="entry name" value="4-hydroxybenzoyl-CoA_TE"/>
</dbReference>
<protein>
    <submittedName>
        <fullName evidence="3">Thioesterase family protein</fullName>
        <ecNumber evidence="3">3.1.2.-</ecNumber>
    </submittedName>
</protein>
<evidence type="ECO:0000313" key="4">
    <source>
        <dbReference type="Proteomes" id="UP001379235"/>
    </source>
</evidence>
<evidence type="ECO:0000313" key="3">
    <source>
        <dbReference type="EMBL" id="MEJ6009412.1"/>
    </source>
</evidence>
<keyword evidence="4" id="KW-1185">Reference proteome</keyword>
<dbReference type="CDD" id="cd00586">
    <property type="entry name" value="4HBT"/>
    <property type="match status" value="1"/>
</dbReference>